<dbReference type="Pfam" id="PF00392">
    <property type="entry name" value="GntR"/>
    <property type="match status" value="1"/>
</dbReference>
<evidence type="ECO:0000256" key="2">
    <source>
        <dbReference type="ARBA" id="ARBA00023125"/>
    </source>
</evidence>
<keyword evidence="7" id="KW-1185">Reference proteome</keyword>
<dbReference type="Proteomes" id="UP000216411">
    <property type="component" value="Unassembled WGS sequence"/>
</dbReference>
<proteinExistence type="predicted"/>
<dbReference type="GO" id="GO:0003700">
    <property type="term" value="F:DNA-binding transcription factor activity"/>
    <property type="evidence" value="ECO:0007669"/>
    <property type="project" value="InterPro"/>
</dbReference>
<dbReference type="Proteomes" id="UP000247523">
    <property type="component" value="Unassembled WGS sequence"/>
</dbReference>
<dbReference type="EMBL" id="NOKA02000018">
    <property type="protein sequence ID" value="RDY31291.1"/>
    <property type="molecule type" value="Genomic_DNA"/>
</dbReference>
<dbReference type="RefSeq" id="WP_094377867.1">
    <property type="nucleotide sequence ID" value="NZ_NOKA02000018.1"/>
</dbReference>
<evidence type="ECO:0000256" key="3">
    <source>
        <dbReference type="ARBA" id="ARBA00023163"/>
    </source>
</evidence>
<evidence type="ECO:0000256" key="1">
    <source>
        <dbReference type="ARBA" id="ARBA00023015"/>
    </source>
</evidence>
<dbReference type="CDD" id="cd07377">
    <property type="entry name" value="WHTH_GntR"/>
    <property type="match status" value="1"/>
</dbReference>
<keyword evidence="1" id="KW-0805">Transcription regulation</keyword>
<dbReference type="SMART" id="SM00345">
    <property type="entry name" value="HTH_GNTR"/>
    <property type="match status" value="1"/>
</dbReference>
<dbReference type="AlphaFoldDB" id="A0A255ICW2"/>
<dbReference type="PRINTS" id="PR00035">
    <property type="entry name" value="HTHGNTR"/>
</dbReference>
<keyword evidence="2" id="KW-0238">DNA-binding</keyword>
<keyword evidence="3" id="KW-0804">Transcription</keyword>
<dbReference type="PANTHER" id="PTHR43537:SF24">
    <property type="entry name" value="GLUCONATE OPERON TRANSCRIPTIONAL REPRESSOR"/>
    <property type="match status" value="1"/>
</dbReference>
<evidence type="ECO:0000313" key="7">
    <source>
        <dbReference type="Proteomes" id="UP000216411"/>
    </source>
</evidence>
<dbReference type="Gene3D" id="1.20.120.530">
    <property type="entry name" value="GntR ligand-binding domain-like"/>
    <property type="match status" value="1"/>
</dbReference>
<evidence type="ECO:0000313" key="8">
    <source>
        <dbReference type="Proteomes" id="UP000247523"/>
    </source>
</evidence>
<sequence length="231" mass="26761">MSNHELQNEVTDKYSLRGRVFNRIREDILAGKFKQNEELKETAIAGDLGVSRTPVREALRQLELEGLVNIIPNKGAYVTGITAKDIKDIYSIRSLLEGLCARWATDYITKEQLEELEEISYLSEFHSKKKHYEQVLELDNKFHEILYQASNSKQLHHMLSDFHHYVQRVRKITLSSDARIVNTNEEHKKIVEALKEKNPDKAEFLANEHIMNTIKNISDCGLENILKQADE</sequence>
<reference evidence="6 7" key="1">
    <citation type="journal article" date="2017" name="Genome Announc.">
        <title>Draft Genome Sequence of a Sporulating and Motile Strain of Lachnotalea glycerini Isolated from Water in Quebec City, Canada.</title>
        <authorList>
            <person name="Maheux A.F."/>
            <person name="Boudreau D.K."/>
            <person name="Berube E."/>
            <person name="Boissinot M."/>
            <person name="Raymond F."/>
            <person name="Brodeur S."/>
            <person name="Corbeil J."/>
            <person name="Isabel S."/>
            <person name="Omar R.F."/>
            <person name="Bergeron M.G."/>
        </authorList>
    </citation>
    <scope>NUCLEOTIDE SEQUENCE [LARGE SCALE GENOMIC DNA]</scope>
    <source>
        <strain evidence="6 7">CCRI-19302</strain>
    </source>
</reference>
<dbReference type="SMART" id="SM00895">
    <property type="entry name" value="FCD"/>
    <property type="match status" value="1"/>
</dbReference>
<evidence type="ECO:0000313" key="5">
    <source>
        <dbReference type="EMBL" id="PXV96133.1"/>
    </source>
</evidence>
<organism evidence="6 7">
    <name type="scientific">Lachnotalea glycerini</name>
    <dbReference type="NCBI Taxonomy" id="1763509"/>
    <lineage>
        <taxon>Bacteria</taxon>
        <taxon>Bacillati</taxon>
        <taxon>Bacillota</taxon>
        <taxon>Clostridia</taxon>
        <taxon>Lachnospirales</taxon>
        <taxon>Lachnospiraceae</taxon>
        <taxon>Lachnotalea</taxon>
    </lineage>
</organism>
<dbReference type="InterPro" id="IPR000524">
    <property type="entry name" value="Tscrpt_reg_HTH_GntR"/>
</dbReference>
<name>A0A255ICW2_9FIRM</name>
<evidence type="ECO:0000259" key="4">
    <source>
        <dbReference type="PROSITE" id="PS50949"/>
    </source>
</evidence>
<dbReference type="Gene3D" id="1.10.10.10">
    <property type="entry name" value="Winged helix-like DNA-binding domain superfamily/Winged helix DNA-binding domain"/>
    <property type="match status" value="1"/>
</dbReference>
<dbReference type="InterPro" id="IPR036388">
    <property type="entry name" value="WH-like_DNA-bd_sf"/>
</dbReference>
<dbReference type="EMBL" id="QICS01000001">
    <property type="protein sequence ID" value="PXV96133.1"/>
    <property type="molecule type" value="Genomic_DNA"/>
</dbReference>
<dbReference type="OrthoDB" id="9781630at2"/>
<dbReference type="Pfam" id="PF07729">
    <property type="entry name" value="FCD"/>
    <property type="match status" value="1"/>
</dbReference>
<reference evidence="6" key="3">
    <citation type="submission" date="2018-07" db="EMBL/GenBank/DDBJ databases">
        <authorList>
            <person name="Quirk P.G."/>
            <person name="Krulwich T.A."/>
        </authorList>
    </citation>
    <scope>NUCLEOTIDE SEQUENCE</scope>
    <source>
        <strain evidence="6">CCRI-19302</strain>
    </source>
</reference>
<protein>
    <submittedName>
        <fullName evidence="6">GntR family transcriptional regulator</fullName>
    </submittedName>
</protein>
<reference evidence="5 8" key="2">
    <citation type="submission" date="2018-05" db="EMBL/GenBank/DDBJ databases">
        <title>Genomic Encyclopedia of Type Strains, Phase IV (KMG-IV): sequencing the most valuable type-strain genomes for metagenomic binning, comparative biology and taxonomic classification.</title>
        <authorList>
            <person name="Goeker M."/>
        </authorList>
    </citation>
    <scope>NUCLEOTIDE SEQUENCE [LARGE SCALE GENOMIC DNA]</scope>
    <source>
        <strain evidence="5 8">DSM 28816</strain>
    </source>
</reference>
<dbReference type="PROSITE" id="PS50949">
    <property type="entry name" value="HTH_GNTR"/>
    <property type="match status" value="1"/>
</dbReference>
<dbReference type="SUPFAM" id="SSF46785">
    <property type="entry name" value="Winged helix' DNA-binding domain"/>
    <property type="match status" value="1"/>
</dbReference>
<dbReference type="GO" id="GO:0003677">
    <property type="term" value="F:DNA binding"/>
    <property type="evidence" value="ECO:0007669"/>
    <property type="project" value="UniProtKB-KW"/>
</dbReference>
<dbReference type="InterPro" id="IPR008920">
    <property type="entry name" value="TF_FadR/GntR_C"/>
</dbReference>
<dbReference type="PANTHER" id="PTHR43537">
    <property type="entry name" value="TRANSCRIPTIONAL REGULATOR, GNTR FAMILY"/>
    <property type="match status" value="1"/>
</dbReference>
<gene>
    <name evidence="5" type="ORF">C8E03_101767</name>
    <name evidence="6" type="ORF">CG710_010370</name>
</gene>
<accession>A0A255ICW2</accession>
<feature type="domain" description="HTH gntR-type" evidence="4">
    <location>
        <begin position="14"/>
        <end position="81"/>
    </location>
</feature>
<dbReference type="InterPro" id="IPR011711">
    <property type="entry name" value="GntR_C"/>
</dbReference>
<dbReference type="InterPro" id="IPR036390">
    <property type="entry name" value="WH_DNA-bd_sf"/>
</dbReference>
<evidence type="ECO:0000313" key="6">
    <source>
        <dbReference type="EMBL" id="RDY31291.1"/>
    </source>
</evidence>
<dbReference type="SUPFAM" id="SSF48008">
    <property type="entry name" value="GntR ligand-binding domain-like"/>
    <property type="match status" value="1"/>
</dbReference>
<comment type="caution">
    <text evidence="6">The sequence shown here is derived from an EMBL/GenBank/DDBJ whole genome shotgun (WGS) entry which is preliminary data.</text>
</comment>